<accession>A0AAE2SE79</accession>
<protein>
    <submittedName>
        <fullName evidence="3">CAP domain-containing protein</fullName>
    </submittedName>
</protein>
<name>A0AAE2SE79_9BACT</name>
<organism evidence="3 4">
    <name type="scientific">Oceaniferula flava</name>
    <dbReference type="NCBI Taxonomy" id="2800421"/>
    <lineage>
        <taxon>Bacteria</taxon>
        <taxon>Pseudomonadati</taxon>
        <taxon>Verrucomicrobiota</taxon>
        <taxon>Verrucomicrobiia</taxon>
        <taxon>Verrucomicrobiales</taxon>
        <taxon>Verrucomicrobiaceae</taxon>
        <taxon>Oceaniferula</taxon>
    </lineage>
</organism>
<dbReference type="PANTHER" id="PTHR31157">
    <property type="entry name" value="SCP DOMAIN-CONTAINING PROTEIN"/>
    <property type="match status" value="1"/>
</dbReference>
<gene>
    <name evidence="3" type="ORF">JIN83_10355</name>
</gene>
<sequence>MTRRLTFASISCALLAACGGGKSSKTSESSTLYTIRVPASQMTAPKSQQEALAALLRLTNASRREKGRPELVIDPRLARAAQKHAEAMNRAQQLTHQTQGEAGFQQRLMNEGYPQVWCAENIAQAPNAPLVHRLWMESPGHRKNMMGKKYTRVGFGRSGQFWAGNYAQAAGPVATESSPLPPPATSYTAGF</sequence>
<dbReference type="AlphaFoldDB" id="A0AAE2SE79"/>
<dbReference type="Gene3D" id="3.40.33.10">
    <property type="entry name" value="CAP"/>
    <property type="match status" value="1"/>
</dbReference>
<dbReference type="Pfam" id="PF00188">
    <property type="entry name" value="CAP"/>
    <property type="match status" value="1"/>
</dbReference>
<feature type="domain" description="SCP" evidence="2">
    <location>
        <begin position="56"/>
        <end position="159"/>
    </location>
</feature>
<dbReference type="InterPro" id="IPR035940">
    <property type="entry name" value="CAP_sf"/>
</dbReference>
<comment type="caution">
    <text evidence="3">The sequence shown here is derived from an EMBL/GenBank/DDBJ whole genome shotgun (WGS) entry which is preliminary data.</text>
</comment>
<dbReference type="CDD" id="cd05379">
    <property type="entry name" value="CAP_bacterial"/>
    <property type="match status" value="1"/>
</dbReference>
<evidence type="ECO:0000313" key="3">
    <source>
        <dbReference type="EMBL" id="MBK1855362.1"/>
    </source>
</evidence>
<feature type="region of interest" description="Disordered" evidence="1">
    <location>
        <begin position="172"/>
        <end position="191"/>
    </location>
</feature>
<dbReference type="InterPro" id="IPR014044">
    <property type="entry name" value="CAP_dom"/>
</dbReference>
<evidence type="ECO:0000313" key="4">
    <source>
        <dbReference type="Proteomes" id="UP000634206"/>
    </source>
</evidence>
<reference evidence="3" key="1">
    <citation type="submission" date="2021-01" db="EMBL/GenBank/DDBJ databases">
        <title>Modified the classification status of verrucomicrobia.</title>
        <authorList>
            <person name="Feng X."/>
        </authorList>
    </citation>
    <scope>NUCLEOTIDE SEQUENCE</scope>
    <source>
        <strain evidence="3">5K15</strain>
    </source>
</reference>
<dbReference type="EMBL" id="JAENIG010000006">
    <property type="protein sequence ID" value="MBK1855362.1"/>
    <property type="molecule type" value="Genomic_DNA"/>
</dbReference>
<evidence type="ECO:0000256" key="1">
    <source>
        <dbReference type="SAM" id="MobiDB-lite"/>
    </source>
</evidence>
<evidence type="ECO:0000259" key="2">
    <source>
        <dbReference type="Pfam" id="PF00188"/>
    </source>
</evidence>
<keyword evidence="4" id="KW-1185">Reference proteome</keyword>
<dbReference type="PROSITE" id="PS51257">
    <property type="entry name" value="PROKAR_LIPOPROTEIN"/>
    <property type="match status" value="1"/>
</dbReference>
<dbReference type="SUPFAM" id="SSF55797">
    <property type="entry name" value="PR-1-like"/>
    <property type="match status" value="1"/>
</dbReference>
<dbReference type="RefSeq" id="WP_309489975.1">
    <property type="nucleotide sequence ID" value="NZ_JAENIG010000006.1"/>
</dbReference>
<proteinExistence type="predicted"/>
<dbReference type="PANTHER" id="PTHR31157:SF1">
    <property type="entry name" value="SCP DOMAIN-CONTAINING PROTEIN"/>
    <property type="match status" value="1"/>
</dbReference>
<dbReference type="Proteomes" id="UP000634206">
    <property type="component" value="Unassembled WGS sequence"/>
</dbReference>